<dbReference type="Proteomes" id="UP001148786">
    <property type="component" value="Unassembled WGS sequence"/>
</dbReference>
<evidence type="ECO:0000313" key="2">
    <source>
        <dbReference type="Proteomes" id="UP001148786"/>
    </source>
</evidence>
<reference evidence="1" key="1">
    <citation type="submission" date="2022-07" db="EMBL/GenBank/DDBJ databases">
        <title>Genome Sequence of Agrocybe chaxingu.</title>
        <authorList>
            <person name="Buettner E."/>
        </authorList>
    </citation>
    <scope>NUCLEOTIDE SEQUENCE</scope>
    <source>
        <strain evidence="1">MP-N11</strain>
    </source>
</reference>
<dbReference type="Pfam" id="PF14388">
    <property type="entry name" value="DUF4419"/>
    <property type="match status" value="1"/>
</dbReference>
<dbReference type="EMBL" id="JANKHO010003703">
    <property type="protein sequence ID" value="KAJ3481564.1"/>
    <property type="molecule type" value="Genomic_DNA"/>
</dbReference>
<evidence type="ECO:0000313" key="1">
    <source>
        <dbReference type="EMBL" id="KAJ3481564.1"/>
    </source>
</evidence>
<name>A0A9W8JMY1_9AGAR</name>
<gene>
    <name evidence="1" type="ORF">NLJ89_g12200</name>
</gene>
<dbReference type="PANTHER" id="PTHR31252">
    <property type="entry name" value="DUF4419 DOMAIN-CONTAINING PROTEIN"/>
    <property type="match status" value="1"/>
</dbReference>
<keyword evidence="2" id="KW-1185">Reference proteome</keyword>
<organism evidence="1 2">
    <name type="scientific">Agrocybe chaxingu</name>
    <dbReference type="NCBI Taxonomy" id="84603"/>
    <lineage>
        <taxon>Eukaryota</taxon>
        <taxon>Fungi</taxon>
        <taxon>Dikarya</taxon>
        <taxon>Basidiomycota</taxon>
        <taxon>Agaricomycotina</taxon>
        <taxon>Agaricomycetes</taxon>
        <taxon>Agaricomycetidae</taxon>
        <taxon>Agaricales</taxon>
        <taxon>Agaricineae</taxon>
        <taxon>Strophariaceae</taxon>
        <taxon>Agrocybe</taxon>
    </lineage>
</organism>
<accession>A0A9W8JMY1</accession>
<dbReference type="PANTHER" id="PTHR31252:SF11">
    <property type="entry name" value="DUF4419 DOMAIN-CONTAINING PROTEIN"/>
    <property type="match status" value="1"/>
</dbReference>
<dbReference type="AlphaFoldDB" id="A0A9W8JMY1"/>
<dbReference type="InterPro" id="IPR025533">
    <property type="entry name" value="DUF4419"/>
</dbReference>
<protein>
    <submittedName>
        <fullName evidence="1">Uncharacterized protein</fullName>
    </submittedName>
</protein>
<comment type="caution">
    <text evidence="1">The sequence shown here is derived from an EMBL/GenBank/DDBJ whole genome shotgun (WGS) entry which is preliminary data.</text>
</comment>
<sequence length="98" mass="10949">MPVTFKVAAQDAAPVERYGYASVLESADEILGSTWGRQYRTQKVKEILQSSLPKDAISSIVAKRNGFVDTVVSAYNEHQHLVIRPDDVWIAILSQFNL</sequence>
<dbReference type="OrthoDB" id="9978173at2759"/>
<proteinExistence type="predicted"/>